<evidence type="ECO:0000256" key="3">
    <source>
        <dbReference type="ARBA" id="ARBA00023163"/>
    </source>
</evidence>
<dbReference type="Pfam" id="PF12833">
    <property type="entry name" value="HTH_18"/>
    <property type="match status" value="1"/>
</dbReference>
<dbReference type="InterPro" id="IPR011256">
    <property type="entry name" value="Reg_factor_effector_dom_sf"/>
</dbReference>
<dbReference type="InterPro" id="IPR009057">
    <property type="entry name" value="Homeodomain-like_sf"/>
</dbReference>
<dbReference type="InterPro" id="IPR029441">
    <property type="entry name" value="Cass2"/>
</dbReference>
<accession>A0A1Y0I323</accession>
<dbReference type="GO" id="GO:0003700">
    <property type="term" value="F:DNA-binding transcription factor activity"/>
    <property type="evidence" value="ECO:0007669"/>
    <property type="project" value="InterPro"/>
</dbReference>
<sequence>MDRFFKAISYIEQHLDKTLTLAEVASAAHYSPYHFSRKFKALTGDNVTEYVRKRRLTVAADRLLHDDQITLLNLALSIGFEGQESFTKAFKNMFLTTPGQYRKQKTPTRLLQRNPFCDQEFLHLSSCIDMQPDIITRESMLIVGRPHHFVDKDLSLKTVWSGFKPEMAGIPNRIGKLGFGIYEAYYESGAEVGFTYWCAVPVSSASDIPAGFESRIIPEQTYAVFMHRGPLPSLHETLKYIWGSWLPKSKYQYHCSPELEIYPENYDGTRVDAELKLYIPIKHHDK</sequence>
<evidence type="ECO:0000256" key="1">
    <source>
        <dbReference type="ARBA" id="ARBA00023015"/>
    </source>
</evidence>
<gene>
    <name evidence="5" type="ORF">OLMES_0506</name>
</gene>
<dbReference type="Proteomes" id="UP000196027">
    <property type="component" value="Chromosome"/>
</dbReference>
<dbReference type="InterPro" id="IPR018060">
    <property type="entry name" value="HTH_AraC"/>
</dbReference>
<dbReference type="SMART" id="SM00342">
    <property type="entry name" value="HTH_ARAC"/>
    <property type="match status" value="1"/>
</dbReference>
<dbReference type="GO" id="GO:0043565">
    <property type="term" value="F:sequence-specific DNA binding"/>
    <property type="evidence" value="ECO:0007669"/>
    <property type="project" value="InterPro"/>
</dbReference>
<evidence type="ECO:0000259" key="4">
    <source>
        <dbReference type="PROSITE" id="PS01124"/>
    </source>
</evidence>
<evidence type="ECO:0000313" key="6">
    <source>
        <dbReference type="Proteomes" id="UP000196027"/>
    </source>
</evidence>
<feature type="domain" description="HTH araC/xylS-type" evidence="4">
    <location>
        <begin position="5"/>
        <end position="104"/>
    </location>
</feature>
<dbReference type="OrthoDB" id="282744at2"/>
<dbReference type="InterPro" id="IPR050959">
    <property type="entry name" value="MarA-like"/>
</dbReference>
<name>A0A1Y0I323_9GAMM</name>
<dbReference type="InterPro" id="IPR010499">
    <property type="entry name" value="AraC_E-bd"/>
</dbReference>
<evidence type="ECO:0000313" key="5">
    <source>
        <dbReference type="EMBL" id="ARU54609.1"/>
    </source>
</evidence>
<reference evidence="5 6" key="1">
    <citation type="submission" date="2017-05" db="EMBL/GenBank/DDBJ databases">
        <title>Genomic insights into alkan degradation activity of Oleiphilus messinensis.</title>
        <authorList>
            <person name="Kozyavkin S.A."/>
            <person name="Slesarev A.I."/>
            <person name="Golyshin P.N."/>
            <person name="Korzhenkov A."/>
            <person name="Golyshina O.N."/>
            <person name="Toshchakov S.V."/>
        </authorList>
    </citation>
    <scope>NUCLEOTIDE SEQUENCE [LARGE SCALE GENOMIC DNA]</scope>
    <source>
        <strain evidence="5 6">ME102</strain>
    </source>
</reference>
<dbReference type="KEGG" id="ome:OLMES_0506"/>
<keyword evidence="2" id="KW-0238">DNA-binding</keyword>
<dbReference type="Gene3D" id="1.10.10.60">
    <property type="entry name" value="Homeodomain-like"/>
    <property type="match status" value="2"/>
</dbReference>
<keyword evidence="1" id="KW-0805">Transcription regulation</keyword>
<evidence type="ECO:0000256" key="2">
    <source>
        <dbReference type="ARBA" id="ARBA00023125"/>
    </source>
</evidence>
<dbReference type="RefSeq" id="WP_087459788.1">
    <property type="nucleotide sequence ID" value="NZ_CP021425.1"/>
</dbReference>
<dbReference type="Gene3D" id="3.20.80.10">
    <property type="entry name" value="Regulatory factor, effector binding domain"/>
    <property type="match status" value="1"/>
</dbReference>
<dbReference type="PANTHER" id="PTHR47504">
    <property type="entry name" value="RIGHT ORIGIN-BINDING PROTEIN"/>
    <property type="match status" value="1"/>
</dbReference>
<dbReference type="SUPFAM" id="SSF55136">
    <property type="entry name" value="Probable bacterial effector-binding domain"/>
    <property type="match status" value="1"/>
</dbReference>
<proteinExistence type="predicted"/>
<dbReference type="EMBL" id="CP021425">
    <property type="protein sequence ID" value="ARU54609.1"/>
    <property type="molecule type" value="Genomic_DNA"/>
</dbReference>
<keyword evidence="3" id="KW-0804">Transcription</keyword>
<dbReference type="PANTHER" id="PTHR47504:SF5">
    <property type="entry name" value="RIGHT ORIGIN-BINDING PROTEIN"/>
    <property type="match status" value="1"/>
</dbReference>
<protein>
    <submittedName>
        <fullName evidence="5">AraC family transcriptional regulator</fullName>
    </submittedName>
</protein>
<organism evidence="5 6">
    <name type="scientific">Oleiphilus messinensis</name>
    <dbReference type="NCBI Taxonomy" id="141451"/>
    <lineage>
        <taxon>Bacteria</taxon>
        <taxon>Pseudomonadati</taxon>
        <taxon>Pseudomonadota</taxon>
        <taxon>Gammaproteobacteria</taxon>
        <taxon>Oceanospirillales</taxon>
        <taxon>Oleiphilaceae</taxon>
        <taxon>Oleiphilus</taxon>
    </lineage>
</organism>
<keyword evidence="6" id="KW-1185">Reference proteome</keyword>
<dbReference type="Pfam" id="PF14526">
    <property type="entry name" value="Cass2"/>
    <property type="match status" value="1"/>
</dbReference>
<dbReference type="PROSITE" id="PS01124">
    <property type="entry name" value="HTH_ARAC_FAMILY_2"/>
    <property type="match status" value="1"/>
</dbReference>
<dbReference type="SUPFAM" id="SSF46689">
    <property type="entry name" value="Homeodomain-like"/>
    <property type="match status" value="2"/>
</dbReference>
<dbReference type="AlphaFoldDB" id="A0A1Y0I323"/>
<dbReference type="SMART" id="SM00871">
    <property type="entry name" value="AraC_E_bind"/>
    <property type="match status" value="1"/>
</dbReference>